<dbReference type="Pfam" id="PF07733">
    <property type="entry name" value="DNA_pol3_alpha"/>
    <property type="match status" value="1"/>
</dbReference>
<keyword evidence="5 11" id="KW-0808">Transferase</keyword>
<dbReference type="PANTHER" id="PTHR32294:SF0">
    <property type="entry name" value="DNA POLYMERASE III SUBUNIT ALPHA"/>
    <property type="match status" value="1"/>
</dbReference>
<protein>
    <recommendedName>
        <fullName evidence="3">DNA polymerase III subunit alpha</fullName>
        <ecNumber evidence="2">2.7.7.7</ecNumber>
    </recommendedName>
</protein>
<evidence type="ECO:0000256" key="8">
    <source>
        <dbReference type="ARBA" id="ARBA00022932"/>
    </source>
</evidence>
<keyword evidence="6 11" id="KW-0548">Nucleotidyltransferase</keyword>
<dbReference type="EC" id="2.7.7.7" evidence="2"/>
<dbReference type="InterPro" id="IPR011708">
    <property type="entry name" value="DNA_pol3_alpha_NTPase_dom"/>
</dbReference>
<dbReference type="InterPro" id="IPR016195">
    <property type="entry name" value="Pol/histidinol_Pase-like"/>
</dbReference>
<organism evidence="11 12">
    <name type="scientific">Pseudaquabacterium inlustre</name>
    <dbReference type="NCBI Taxonomy" id="2984192"/>
    <lineage>
        <taxon>Bacteria</taxon>
        <taxon>Pseudomonadati</taxon>
        <taxon>Pseudomonadota</taxon>
        <taxon>Betaproteobacteria</taxon>
        <taxon>Burkholderiales</taxon>
        <taxon>Sphaerotilaceae</taxon>
        <taxon>Pseudaquabacterium</taxon>
    </lineage>
</organism>
<evidence type="ECO:0000256" key="7">
    <source>
        <dbReference type="ARBA" id="ARBA00022705"/>
    </source>
</evidence>
<dbReference type="InterPro" id="IPR003141">
    <property type="entry name" value="Pol/His_phosphatase_N"/>
</dbReference>
<comment type="subcellular location">
    <subcellularLocation>
        <location evidence="1">Cytoplasm</location>
    </subcellularLocation>
</comment>
<dbReference type="NCBIfam" id="TIGR00594">
    <property type="entry name" value="polc"/>
    <property type="match status" value="1"/>
</dbReference>
<dbReference type="GO" id="GO:0003887">
    <property type="term" value="F:DNA-directed DNA polymerase activity"/>
    <property type="evidence" value="ECO:0007669"/>
    <property type="project" value="UniProtKB-EC"/>
</dbReference>
<dbReference type="SUPFAM" id="SSF89550">
    <property type="entry name" value="PHP domain-like"/>
    <property type="match status" value="1"/>
</dbReference>
<dbReference type="Pfam" id="PF01336">
    <property type="entry name" value="tRNA_anti-codon"/>
    <property type="match status" value="1"/>
</dbReference>
<gene>
    <name evidence="11" type="primary">dnaE</name>
    <name evidence="11" type="ORF">AACH10_02955</name>
</gene>
<evidence type="ECO:0000313" key="11">
    <source>
        <dbReference type="EMBL" id="MEK8049189.1"/>
    </source>
</evidence>
<dbReference type="Gene3D" id="1.10.10.1600">
    <property type="entry name" value="Bacterial DNA polymerase III alpha subunit, thumb domain"/>
    <property type="match status" value="1"/>
</dbReference>
<sequence>MPFVHLRTHSEYSVVDGTLRVDDAAALAKADGQPALAITDLSNLFGAVKFYKACRGKGVQPIIGADVFLEPEGTDKHPSRLLLLVQSRQGYLNISELLARGWIRNAQRAQAWLKWEWLAELGEGLIALSGADMGAVGMALLAGDTERARTQARRLAELFPGRFYIELQRAGLANHEAHVRAAVPLAAELGLPVVATHPIQFAAPEDFEAHEARVCVADGETLANPKRIKRFSREQYFKTQAQMQALWADLPAAVANTERIARRCALTLQMGKFYLPDFPTPIQADGTPMPMGDYFRQASFEGLEDRLRHLYPDEAKRNAERPRYVERLEFEIGTILKMGFPGYFLIVSDFILWAKTHGCPVGPGRGSGAGSLVAYALKITDLDPLQYNLLFERFLNPERVSMPDFDVDFCQGNRDRVIDYVKDKYGRQAVSQIATFGTMAAKAALRDIGRVLGMGFGHVDSIAKLIPAPPGKTVTLAPVPEKPDGGIIYARQEAPELEEREKNDEEVAELLKLATRVEGMVRNIGMHAGGVLIAPGKITDFCPQYQQPGSDSAVSQYDKDDVEAIGLVKFDFLGLATLTILELAREFIVKRYPDQKDFAFENLPLDDARVYKLFSDGLTEAVFQFESTGMQKMLRDARPSRLEDLIALNALYRPGPMDLIPSFVARKHGKEVVEYPHPLLEQVLGETYGIMVYQEQVMQSAQILGGYSLGGADLLRRAMGKKKAEEMAQHRQIFREGAAKKDIPPEKADEVFDLMEKFAGYGFNKSHAAAYSLLAYHTAWLKVHFTAEFYAANMTIEMDDTDKLKVLLNDAKLFNIAFDAPDVNHGTWRFEPVDKKKVRYALGGIKGTGQGAIEAIVEARQEGGPFLSFFDFCARVDRKRVNKRVVEALIKAGAFDKLSIARDPACAETDFGRSRLLASVALGFDFAEAQVANASQGGLFDDDSHGSHAQEPPLVAAAPWGVRERLSHEKTALGFYLSGHLFDECEAEVRRFCKRRVADLVDSRDPQLVAGIVSDLRFINGQRGRVAIFKLEDKTESIECVANEALIDSAKDLLKDDELILLQGRVQTDRFSGGGLRCNVQAVWGLAAARARFGRWLSLTLDGGPAERDPRLLAELVATWPARTESTEQGDITQGLLLRLKLARPGAEAELDLGDAARIWPCDEALARVQALAGEGRAQIVYEA</sequence>
<evidence type="ECO:0000256" key="1">
    <source>
        <dbReference type="ARBA" id="ARBA00004496"/>
    </source>
</evidence>
<dbReference type="InterPro" id="IPR004805">
    <property type="entry name" value="DnaE2/DnaE/PolC"/>
</dbReference>
<dbReference type="RefSeq" id="WP_341408859.1">
    <property type="nucleotide sequence ID" value="NZ_JBBUTH010000001.1"/>
</dbReference>
<proteinExistence type="predicted"/>
<keyword evidence="4" id="KW-0963">Cytoplasm</keyword>
<dbReference type="EMBL" id="JBBUTH010000001">
    <property type="protein sequence ID" value="MEK8049189.1"/>
    <property type="molecule type" value="Genomic_DNA"/>
</dbReference>
<evidence type="ECO:0000259" key="10">
    <source>
        <dbReference type="SMART" id="SM00481"/>
    </source>
</evidence>
<dbReference type="Pfam" id="PF17657">
    <property type="entry name" value="DNA_pol3_finger"/>
    <property type="match status" value="1"/>
</dbReference>
<comment type="catalytic activity">
    <reaction evidence="9">
        <text>DNA(n) + a 2'-deoxyribonucleoside 5'-triphosphate = DNA(n+1) + diphosphate</text>
        <dbReference type="Rhea" id="RHEA:22508"/>
        <dbReference type="Rhea" id="RHEA-COMP:17339"/>
        <dbReference type="Rhea" id="RHEA-COMP:17340"/>
        <dbReference type="ChEBI" id="CHEBI:33019"/>
        <dbReference type="ChEBI" id="CHEBI:61560"/>
        <dbReference type="ChEBI" id="CHEBI:173112"/>
        <dbReference type="EC" id="2.7.7.7"/>
    </reaction>
</comment>
<dbReference type="InterPro" id="IPR004365">
    <property type="entry name" value="NA-bd_OB_tRNA"/>
</dbReference>
<dbReference type="Proteomes" id="UP001365405">
    <property type="component" value="Unassembled WGS sequence"/>
</dbReference>
<evidence type="ECO:0000256" key="2">
    <source>
        <dbReference type="ARBA" id="ARBA00012417"/>
    </source>
</evidence>
<evidence type="ECO:0000256" key="9">
    <source>
        <dbReference type="ARBA" id="ARBA00049244"/>
    </source>
</evidence>
<dbReference type="Gene3D" id="1.10.150.870">
    <property type="match status" value="1"/>
</dbReference>
<evidence type="ECO:0000256" key="5">
    <source>
        <dbReference type="ARBA" id="ARBA00022679"/>
    </source>
</evidence>
<dbReference type="InterPro" id="IPR029460">
    <property type="entry name" value="DNAPol_HHH"/>
</dbReference>
<keyword evidence="8" id="KW-0239">DNA-directed DNA polymerase</keyword>
<evidence type="ECO:0000256" key="4">
    <source>
        <dbReference type="ARBA" id="ARBA00022490"/>
    </source>
</evidence>
<accession>A0ABU9CER3</accession>
<dbReference type="InterPro" id="IPR004013">
    <property type="entry name" value="PHP_dom"/>
</dbReference>
<name>A0ABU9CER3_9BURK</name>
<dbReference type="PANTHER" id="PTHR32294">
    <property type="entry name" value="DNA POLYMERASE III SUBUNIT ALPHA"/>
    <property type="match status" value="1"/>
</dbReference>
<dbReference type="NCBIfam" id="NF004226">
    <property type="entry name" value="PRK05673.1"/>
    <property type="match status" value="1"/>
</dbReference>
<reference evidence="11 12" key="1">
    <citation type="submission" date="2024-04" db="EMBL/GenBank/DDBJ databases">
        <title>Novel species of the genus Ideonella isolated from streams.</title>
        <authorList>
            <person name="Lu H."/>
        </authorList>
    </citation>
    <scope>NUCLEOTIDE SEQUENCE [LARGE SCALE GENOMIC DNA]</scope>
    <source>
        <strain evidence="11 12">DXS22W</strain>
    </source>
</reference>
<keyword evidence="7" id="KW-0235">DNA replication</keyword>
<evidence type="ECO:0000313" key="12">
    <source>
        <dbReference type="Proteomes" id="UP001365405"/>
    </source>
</evidence>
<keyword evidence="12" id="KW-1185">Reference proteome</keyword>
<dbReference type="InterPro" id="IPR049821">
    <property type="entry name" value="PolIIIA_DnaE1_PHP"/>
</dbReference>
<comment type="caution">
    <text evidence="11">The sequence shown here is derived from an EMBL/GenBank/DDBJ whole genome shotgun (WGS) entry which is preliminary data.</text>
</comment>
<dbReference type="Pfam" id="PF02811">
    <property type="entry name" value="PHP"/>
    <property type="match status" value="1"/>
</dbReference>
<dbReference type="InterPro" id="IPR040982">
    <property type="entry name" value="DNA_pol3_finger"/>
</dbReference>
<dbReference type="CDD" id="cd07433">
    <property type="entry name" value="PHP_PolIIIA_DnaE1"/>
    <property type="match status" value="1"/>
</dbReference>
<dbReference type="Pfam" id="PF14579">
    <property type="entry name" value="HHH_6"/>
    <property type="match status" value="1"/>
</dbReference>
<evidence type="ECO:0000256" key="3">
    <source>
        <dbReference type="ARBA" id="ARBA00019114"/>
    </source>
</evidence>
<dbReference type="CDD" id="cd04485">
    <property type="entry name" value="DnaE_OBF"/>
    <property type="match status" value="1"/>
</dbReference>
<dbReference type="SMART" id="SM00481">
    <property type="entry name" value="POLIIIAc"/>
    <property type="match status" value="1"/>
</dbReference>
<evidence type="ECO:0000256" key="6">
    <source>
        <dbReference type="ARBA" id="ARBA00022695"/>
    </source>
</evidence>
<dbReference type="InterPro" id="IPR041931">
    <property type="entry name" value="DNA_pol3_alpha_thumb_dom"/>
</dbReference>
<feature type="domain" description="Polymerase/histidinol phosphatase N-terminal" evidence="10">
    <location>
        <begin position="4"/>
        <end position="71"/>
    </location>
</feature>
<dbReference type="Gene3D" id="3.20.20.140">
    <property type="entry name" value="Metal-dependent hydrolases"/>
    <property type="match status" value="1"/>
</dbReference>